<feature type="transmembrane region" description="Helical" evidence="7">
    <location>
        <begin position="228"/>
        <end position="249"/>
    </location>
</feature>
<protein>
    <recommendedName>
        <fullName evidence="10">Polysulfide reductase</fullName>
    </recommendedName>
</protein>
<evidence type="ECO:0000256" key="2">
    <source>
        <dbReference type="ARBA" id="ARBA00008929"/>
    </source>
</evidence>
<dbReference type="RefSeq" id="WP_069700990.1">
    <property type="nucleotide sequence ID" value="NZ_MJAT01000002.1"/>
</dbReference>
<feature type="transmembrane region" description="Helical" evidence="7">
    <location>
        <begin position="15"/>
        <end position="33"/>
    </location>
</feature>
<feature type="transmembrane region" description="Helical" evidence="7">
    <location>
        <begin position="261"/>
        <end position="283"/>
    </location>
</feature>
<dbReference type="InterPro" id="IPR052049">
    <property type="entry name" value="Electron_transfer_protein"/>
</dbReference>
<feature type="transmembrane region" description="Helical" evidence="7">
    <location>
        <begin position="45"/>
        <end position="63"/>
    </location>
</feature>
<organism evidence="8 9">
    <name type="scientific">Desulfuribacillus stibiiarsenatis</name>
    <dbReference type="NCBI Taxonomy" id="1390249"/>
    <lineage>
        <taxon>Bacteria</taxon>
        <taxon>Bacillati</taxon>
        <taxon>Bacillota</taxon>
        <taxon>Desulfuribacillia</taxon>
        <taxon>Desulfuribacillales</taxon>
        <taxon>Desulfuribacillaceae</taxon>
        <taxon>Desulfuribacillus</taxon>
    </lineage>
</organism>
<keyword evidence="3" id="KW-1003">Cell membrane</keyword>
<evidence type="ECO:0000256" key="7">
    <source>
        <dbReference type="SAM" id="Phobius"/>
    </source>
</evidence>
<evidence type="ECO:0008006" key="10">
    <source>
        <dbReference type="Google" id="ProtNLM"/>
    </source>
</evidence>
<dbReference type="GO" id="GO:0005886">
    <property type="term" value="C:plasma membrane"/>
    <property type="evidence" value="ECO:0007669"/>
    <property type="project" value="UniProtKB-SubCell"/>
</dbReference>
<feature type="transmembrane region" description="Helical" evidence="7">
    <location>
        <begin position="150"/>
        <end position="174"/>
    </location>
</feature>
<dbReference type="Proteomes" id="UP000095255">
    <property type="component" value="Unassembled WGS sequence"/>
</dbReference>
<evidence type="ECO:0000313" key="9">
    <source>
        <dbReference type="Proteomes" id="UP000095255"/>
    </source>
</evidence>
<dbReference type="STRING" id="1390249.BHU72_10225"/>
<evidence type="ECO:0000256" key="1">
    <source>
        <dbReference type="ARBA" id="ARBA00004651"/>
    </source>
</evidence>
<name>A0A1E5L9L2_9FIRM</name>
<feature type="transmembrane region" description="Helical" evidence="7">
    <location>
        <begin position="83"/>
        <end position="104"/>
    </location>
</feature>
<dbReference type="EMBL" id="MJAT01000002">
    <property type="protein sequence ID" value="OEH86623.1"/>
    <property type="molecule type" value="Genomic_DNA"/>
</dbReference>
<comment type="similarity">
    <text evidence="2">Belongs to the NrfD family.</text>
</comment>
<dbReference type="PANTHER" id="PTHR34856:SF2">
    <property type="entry name" value="PROTEIN NRFD"/>
    <property type="match status" value="1"/>
</dbReference>
<dbReference type="InterPro" id="IPR005614">
    <property type="entry name" value="NrfD-like"/>
</dbReference>
<evidence type="ECO:0000256" key="5">
    <source>
        <dbReference type="ARBA" id="ARBA00022989"/>
    </source>
</evidence>
<sequence length="293" mass="32667">MVVIFPWDIRVTLDLFFGGVGVGAFLLSVYLSSTKKDNSGQLVRISAYVAPVAVMLGLLFLVTELGRPEKFITTLFRVNPQSVLSIGVYLQTAFVIISLGYAYMLYSNQQQTNNQLVKLIQLIGVPFAIAVGLYHGLLLASVERPLWSELIVPIFFVSSIASGIALVTIIWIAYSSKKKLSFDLTVIRPWLLGLLVMQLIFIGLWHFFTSRAGVEVETVYALMLERYSIYWWTIVLAIGTILPIIVLLVQWYNKRTLTTGTAGVISICILVGVFTAKQIILTIGQTLVPFFNF</sequence>
<evidence type="ECO:0000256" key="4">
    <source>
        <dbReference type="ARBA" id="ARBA00022692"/>
    </source>
</evidence>
<dbReference type="AlphaFoldDB" id="A0A1E5L9L2"/>
<feature type="transmembrane region" description="Helical" evidence="7">
    <location>
        <begin position="186"/>
        <end position="208"/>
    </location>
</feature>
<keyword evidence="5 7" id="KW-1133">Transmembrane helix</keyword>
<dbReference type="Gene3D" id="1.20.1630.10">
    <property type="entry name" value="Formate dehydrogenase/DMSO reductase domain"/>
    <property type="match status" value="1"/>
</dbReference>
<evidence type="ECO:0000313" key="8">
    <source>
        <dbReference type="EMBL" id="OEH86623.1"/>
    </source>
</evidence>
<comment type="subcellular location">
    <subcellularLocation>
        <location evidence="1">Cell membrane</location>
        <topology evidence="1">Multi-pass membrane protein</topology>
    </subcellularLocation>
</comment>
<accession>A0A1E5L9L2</accession>
<feature type="transmembrane region" description="Helical" evidence="7">
    <location>
        <begin position="116"/>
        <end position="138"/>
    </location>
</feature>
<keyword evidence="9" id="KW-1185">Reference proteome</keyword>
<proteinExistence type="inferred from homology"/>
<gene>
    <name evidence="8" type="ORF">BHU72_10225</name>
</gene>
<dbReference type="PANTHER" id="PTHR34856">
    <property type="entry name" value="PROTEIN NRFD"/>
    <property type="match status" value="1"/>
</dbReference>
<reference evidence="8 9" key="1">
    <citation type="submission" date="2016-09" db="EMBL/GenBank/DDBJ databases">
        <title>Desulfuribacillus arsenicus sp. nov., an obligately anaerobic, dissimilatory arsenic- and antimonate-reducing bacterium isolated from anoxic sediments.</title>
        <authorList>
            <person name="Abin C.A."/>
            <person name="Hollibaugh J.T."/>
        </authorList>
    </citation>
    <scope>NUCLEOTIDE SEQUENCE [LARGE SCALE GENOMIC DNA]</scope>
    <source>
        <strain evidence="8 9">MLFW-2</strain>
    </source>
</reference>
<evidence type="ECO:0000256" key="6">
    <source>
        <dbReference type="ARBA" id="ARBA00023136"/>
    </source>
</evidence>
<comment type="caution">
    <text evidence="8">The sequence shown here is derived from an EMBL/GenBank/DDBJ whole genome shotgun (WGS) entry which is preliminary data.</text>
</comment>
<keyword evidence="4 7" id="KW-0812">Transmembrane</keyword>
<keyword evidence="6 7" id="KW-0472">Membrane</keyword>
<evidence type="ECO:0000256" key="3">
    <source>
        <dbReference type="ARBA" id="ARBA00022475"/>
    </source>
</evidence>
<dbReference type="Pfam" id="PF03916">
    <property type="entry name" value="NrfD"/>
    <property type="match status" value="1"/>
</dbReference>